<dbReference type="Proteomes" id="UP000595437">
    <property type="component" value="Chromosome 6"/>
</dbReference>
<dbReference type="AlphaFoldDB" id="A0A7T8HFD3"/>
<accession>A0A7T8HFD3</accession>
<sequence>MDDMSNPYEMLTKDPMEKASNLNLYPRKRELEHALEEKERSWRREQDAEQYHLMISSYEKNPSFGSKKDTEKFNVERSKYLSQKDALEREVSSLTGNWDVWKTRWRASRIGARIPRCSS</sequence>
<evidence type="ECO:0000313" key="3">
    <source>
        <dbReference type="Proteomes" id="UP000595437"/>
    </source>
</evidence>
<keyword evidence="3" id="KW-1185">Reference proteome</keyword>
<name>A0A7T8HFD3_CALRO</name>
<organism evidence="2 3">
    <name type="scientific">Caligus rogercresseyi</name>
    <name type="common">Sea louse</name>
    <dbReference type="NCBI Taxonomy" id="217165"/>
    <lineage>
        <taxon>Eukaryota</taxon>
        <taxon>Metazoa</taxon>
        <taxon>Ecdysozoa</taxon>
        <taxon>Arthropoda</taxon>
        <taxon>Crustacea</taxon>
        <taxon>Multicrustacea</taxon>
        <taxon>Hexanauplia</taxon>
        <taxon>Copepoda</taxon>
        <taxon>Siphonostomatoida</taxon>
        <taxon>Caligidae</taxon>
        <taxon>Caligus</taxon>
    </lineage>
</organism>
<dbReference type="EMBL" id="CP045895">
    <property type="protein sequence ID" value="QQP48974.1"/>
    <property type="molecule type" value="Genomic_DNA"/>
</dbReference>
<gene>
    <name evidence="2" type="ORF">FKW44_009468</name>
</gene>
<evidence type="ECO:0000256" key="1">
    <source>
        <dbReference type="SAM" id="MobiDB-lite"/>
    </source>
</evidence>
<protein>
    <submittedName>
        <fullName evidence="2">Uncharacterized protein</fullName>
    </submittedName>
</protein>
<reference evidence="3" key="1">
    <citation type="submission" date="2021-01" db="EMBL/GenBank/DDBJ databases">
        <title>Caligus Genome Assembly.</title>
        <authorList>
            <person name="Gallardo-Escarate C."/>
        </authorList>
    </citation>
    <scope>NUCLEOTIDE SEQUENCE [LARGE SCALE GENOMIC DNA]</scope>
</reference>
<feature type="non-terminal residue" evidence="2">
    <location>
        <position position="119"/>
    </location>
</feature>
<proteinExistence type="predicted"/>
<evidence type="ECO:0000313" key="2">
    <source>
        <dbReference type="EMBL" id="QQP48974.1"/>
    </source>
</evidence>
<feature type="region of interest" description="Disordered" evidence="1">
    <location>
        <begin position="1"/>
        <end position="25"/>
    </location>
</feature>